<comment type="caution">
    <text evidence="1">The sequence shown here is derived from an EMBL/GenBank/DDBJ whole genome shotgun (WGS) entry which is preliminary data.</text>
</comment>
<gene>
    <name evidence="1" type="ORF">GCM10023209_34080</name>
</gene>
<evidence type="ECO:0008006" key="3">
    <source>
        <dbReference type="Google" id="ProtNLM"/>
    </source>
</evidence>
<proteinExistence type="predicted"/>
<reference evidence="2" key="1">
    <citation type="journal article" date="2019" name="Int. J. Syst. Evol. Microbiol.">
        <title>The Global Catalogue of Microorganisms (GCM) 10K type strain sequencing project: providing services to taxonomists for standard genome sequencing and annotation.</title>
        <authorList>
            <consortium name="The Broad Institute Genomics Platform"/>
            <consortium name="The Broad Institute Genome Sequencing Center for Infectious Disease"/>
            <person name="Wu L."/>
            <person name="Ma J."/>
        </authorList>
    </citation>
    <scope>NUCLEOTIDE SEQUENCE [LARGE SCALE GENOMIC DNA]</scope>
    <source>
        <strain evidence="2">JCM 18015</strain>
    </source>
</reference>
<protein>
    <recommendedName>
        <fullName evidence="3">Sulfotransferase family protein</fullName>
    </recommendedName>
</protein>
<dbReference type="Proteomes" id="UP001499910">
    <property type="component" value="Unassembled WGS sequence"/>
</dbReference>
<evidence type="ECO:0000313" key="2">
    <source>
        <dbReference type="Proteomes" id="UP001499910"/>
    </source>
</evidence>
<name>A0ABP9LPP0_9RHOB</name>
<dbReference type="RefSeq" id="WP_345229548.1">
    <property type="nucleotide sequence ID" value="NZ_BAABHW010000006.1"/>
</dbReference>
<evidence type="ECO:0000313" key="1">
    <source>
        <dbReference type="EMBL" id="GAA5080468.1"/>
    </source>
</evidence>
<dbReference type="InterPro" id="IPR027417">
    <property type="entry name" value="P-loop_NTPase"/>
</dbReference>
<dbReference type="Gene3D" id="3.40.50.300">
    <property type="entry name" value="P-loop containing nucleotide triphosphate hydrolases"/>
    <property type="match status" value="1"/>
</dbReference>
<accession>A0ABP9LPP0</accession>
<sequence>MIVCHELDLVFIKTKKVGGTSFEIALSRYCGPDCIITPISKVDEQTRSALKFRGPQNYKHKGFRRLLSPNGKVFTKHMPAAEARSKLPPEIRDGYRWITIVRSPYDRAVSRYFWAKTCNRDEGLDFEAFYQRFPERLTENLRIAPLHGEDKLDVYLRYEHLQDDLEAAGLGFVGDTQKNIRAKSGHRPKSGGTAQEIFAAYPGAVRQIQDLCREEIEMFGYEAPV</sequence>
<dbReference type="EMBL" id="BAABHW010000006">
    <property type="protein sequence ID" value="GAA5080468.1"/>
    <property type="molecule type" value="Genomic_DNA"/>
</dbReference>
<keyword evidence="2" id="KW-1185">Reference proteome</keyword>
<organism evidence="1 2">
    <name type="scientific">[Roseibacterium] beibuensis</name>
    <dbReference type="NCBI Taxonomy" id="1193142"/>
    <lineage>
        <taxon>Bacteria</taxon>
        <taxon>Pseudomonadati</taxon>
        <taxon>Pseudomonadota</taxon>
        <taxon>Alphaproteobacteria</taxon>
        <taxon>Rhodobacterales</taxon>
        <taxon>Roseobacteraceae</taxon>
        <taxon>Roseicyclus</taxon>
    </lineage>
</organism>
<dbReference type="SUPFAM" id="SSF52540">
    <property type="entry name" value="P-loop containing nucleoside triphosphate hydrolases"/>
    <property type="match status" value="1"/>
</dbReference>